<name>A0ACC1J5I8_9FUNG</name>
<comment type="caution">
    <text evidence="1">The sequence shown here is derived from an EMBL/GenBank/DDBJ whole genome shotgun (WGS) entry which is preliminary data.</text>
</comment>
<feature type="non-terminal residue" evidence="1">
    <location>
        <position position="300"/>
    </location>
</feature>
<keyword evidence="2" id="KW-1185">Reference proteome</keyword>
<dbReference type="EMBL" id="JANBPW010003175">
    <property type="protein sequence ID" value="KAJ1938434.1"/>
    <property type="molecule type" value="Genomic_DNA"/>
</dbReference>
<evidence type="ECO:0000313" key="1">
    <source>
        <dbReference type="EMBL" id="KAJ1938434.1"/>
    </source>
</evidence>
<proteinExistence type="predicted"/>
<evidence type="ECO:0000313" key="2">
    <source>
        <dbReference type="Proteomes" id="UP001150603"/>
    </source>
</evidence>
<gene>
    <name evidence="1" type="ORF">FBU59_004437</name>
</gene>
<sequence length="300" mass="32178">MAHARDTQTGGIEDMTSGSDTNARLSQYVPLKSSGANKKEPLAPGSPIPLGGRAMNRLRQQTESVYESMMTTFIPMRRTAPDSKPTTQTAPVSRTVFPSPEPKSSVSPFRSMRGPPATSRLRTVSMCIEGYQPPNIGPSASDDAEDQGTSGEPSVRPGRNSLFGVLDGTAEPGSPTGSAKTRSSLTRTRSSSEAPARRRRADAELTVAAGPPVSSLATDWGSGVDFDDYYVGADGIFYPKSSSLVMYQHDWRLVTAAKVMALLHAANLLLSSRSQLPVEAFYVQAVDNMDLIADYDAWRA</sequence>
<reference evidence="1" key="1">
    <citation type="submission" date="2022-07" db="EMBL/GenBank/DDBJ databases">
        <title>Phylogenomic reconstructions and comparative analyses of Kickxellomycotina fungi.</title>
        <authorList>
            <person name="Reynolds N.K."/>
            <person name="Stajich J.E."/>
            <person name="Barry K."/>
            <person name="Grigoriev I.V."/>
            <person name="Crous P."/>
            <person name="Smith M.E."/>
        </authorList>
    </citation>
    <scope>NUCLEOTIDE SEQUENCE</scope>
    <source>
        <strain evidence="1">NRRL 5244</strain>
    </source>
</reference>
<protein>
    <submittedName>
        <fullName evidence="1">Uncharacterized protein</fullName>
    </submittedName>
</protein>
<accession>A0ACC1J5I8</accession>
<dbReference type="Proteomes" id="UP001150603">
    <property type="component" value="Unassembled WGS sequence"/>
</dbReference>
<organism evidence="1 2">
    <name type="scientific">Linderina macrospora</name>
    <dbReference type="NCBI Taxonomy" id="4868"/>
    <lineage>
        <taxon>Eukaryota</taxon>
        <taxon>Fungi</taxon>
        <taxon>Fungi incertae sedis</taxon>
        <taxon>Zoopagomycota</taxon>
        <taxon>Kickxellomycotina</taxon>
        <taxon>Kickxellomycetes</taxon>
        <taxon>Kickxellales</taxon>
        <taxon>Kickxellaceae</taxon>
        <taxon>Linderina</taxon>
    </lineage>
</organism>